<dbReference type="SMART" id="SM00324">
    <property type="entry name" value="RhoGAP"/>
    <property type="match status" value="1"/>
</dbReference>
<organism evidence="2">
    <name type="scientific">Spongospora subterranea</name>
    <dbReference type="NCBI Taxonomy" id="70186"/>
    <lineage>
        <taxon>Eukaryota</taxon>
        <taxon>Sar</taxon>
        <taxon>Rhizaria</taxon>
        <taxon>Endomyxa</taxon>
        <taxon>Phytomyxea</taxon>
        <taxon>Plasmodiophorida</taxon>
        <taxon>Plasmodiophoridae</taxon>
        <taxon>Spongospora</taxon>
    </lineage>
</organism>
<protein>
    <recommendedName>
        <fullName evidence="1">Rho-GAP domain-containing protein</fullName>
    </recommendedName>
</protein>
<dbReference type="SUPFAM" id="SSF103657">
    <property type="entry name" value="BAR/IMD domain-like"/>
    <property type="match status" value="1"/>
</dbReference>
<dbReference type="EMBL" id="HACM01005224">
    <property type="protein sequence ID" value="CRZ05666.1"/>
    <property type="molecule type" value="Transcribed_RNA"/>
</dbReference>
<proteinExistence type="predicted"/>
<dbReference type="AlphaFoldDB" id="A0A0H5QVM7"/>
<evidence type="ECO:0000259" key="1">
    <source>
        <dbReference type="PROSITE" id="PS50238"/>
    </source>
</evidence>
<dbReference type="Gene3D" id="1.20.1270.60">
    <property type="entry name" value="Arfaptin homology (AH) domain/BAR domain"/>
    <property type="match status" value="1"/>
</dbReference>
<dbReference type="Gene3D" id="1.10.555.10">
    <property type="entry name" value="Rho GTPase activation protein"/>
    <property type="match status" value="1"/>
</dbReference>
<dbReference type="SUPFAM" id="SSF48350">
    <property type="entry name" value="GTPase activation domain, GAP"/>
    <property type="match status" value="1"/>
</dbReference>
<dbReference type="Pfam" id="PF00620">
    <property type="entry name" value="RhoGAP"/>
    <property type="match status" value="1"/>
</dbReference>
<feature type="domain" description="Rho-GAP" evidence="1">
    <location>
        <begin position="305"/>
        <end position="497"/>
    </location>
</feature>
<dbReference type="InterPro" id="IPR027267">
    <property type="entry name" value="AH/BAR_dom_sf"/>
</dbReference>
<dbReference type="InterPro" id="IPR000198">
    <property type="entry name" value="RhoGAP_dom"/>
</dbReference>
<accession>A0A0H5QVM7</accession>
<evidence type="ECO:0000313" key="2">
    <source>
        <dbReference type="EMBL" id="CRZ05666.1"/>
    </source>
</evidence>
<dbReference type="GO" id="GO:0005096">
    <property type="term" value="F:GTPase activator activity"/>
    <property type="evidence" value="ECO:0007669"/>
    <property type="project" value="TreeGrafter"/>
</dbReference>
<reference evidence="2" key="1">
    <citation type="submission" date="2015-04" db="EMBL/GenBank/DDBJ databases">
        <title>The genome sequence of the plant pathogenic Rhizarian Plasmodiophora brassicae reveals insights in its biotrophic life cycle and the origin of chitin synthesis.</title>
        <authorList>
            <person name="Schwelm A."/>
            <person name="Fogelqvist J."/>
            <person name="Knaust A."/>
            <person name="Julke S."/>
            <person name="Lilja T."/>
            <person name="Dhandapani V."/>
            <person name="Bonilla-Rosso G."/>
            <person name="Karlsson M."/>
            <person name="Shevchenko A."/>
            <person name="Choi S.R."/>
            <person name="Kim H.G."/>
            <person name="Park J.Y."/>
            <person name="Lim Y.P."/>
            <person name="Ludwig-Muller J."/>
            <person name="Dixelius C."/>
        </authorList>
    </citation>
    <scope>NUCLEOTIDE SEQUENCE</scope>
    <source>
        <tissue evidence="2">Potato root galls</tissue>
    </source>
</reference>
<sequence length="498" mass="55140">MGSFEKALVLCPEKGINQAEVGLKHVSYLSSVLTKVSTMEDEHNQKVGRLVSDSVSKLHPTGDQHDGMASLHIAIMGALTAILQLCKHRSEMAKRLSEQVAEPLDRFYKQGCSRLKSLSKREKDDRTQLELQKAAVLKQKAQCLRLFEQSQSGSVEEPKAPTSRLFKLAGTLGARGLTVNEAIDKLDSATTAYDEMLDFATSLQDRYFNTCLPEVLSGVECLEMDRGAILVNQLKIASNEFQILSEATQNEAIQFKSLCNNIDIAKDLESLIDESAKFSPSSHTRRRSTFQYDLPISPPNSIFRKPLAELVHANNDGLPDLMMCLCHRLRELHAFTNVEGIFRVSPDKSQICIVKRQIESCESIAGALKLVSAPHLLAAVLKDWLRGLPQPLIPAECYNEALRIGGETSVEQKGSLRTLWLALPRPNRIVLAELKSIVDEVSSNTERTRMTSYNVCVCLTPAVVRTPDALTPNVALSNSKLEVAFTVALFASDVQFFK</sequence>
<dbReference type="GO" id="GO:0005737">
    <property type="term" value="C:cytoplasm"/>
    <property type="evidence" value="ECO:0007669"/>
    <property type="project" value="TreeGrafter"/>
</dbReference>
<dbReference type="InterPro" id="IPR008936">
    <property type="entry name" value="Rho_GTPase_activation_prot"/>
</dbReference>
<dbReference type="PANTHER" id="PTHR45808">
    <property type="entry name" value="RHO GTPASE-ACTIVATING PROTEIN 68F"/>
    <property type="match status" value="1"/>
</dbReference>
<dbReference type="CDD" id="cd00159">
    <property type="entry name" value="RhoGAP"/>
    <property type="match status" value="1"/>
</dbReference>
<name>A0A0H5QVM7_9EUKA</name>
<dbReference type="PROSITE" id="PS50238">
    <property type="entry name" value="RHOGAP"/>
    <property type="match status" value="1"/>
</dbReference>
<dbReference type="GO" id="GO:0007264">
    <property type="term" value="P:small GTPase-mediated signal transduction"/>
    <property type="evidence" value="ECO:0007669"/>
    <property type="project" value="TreeGrafter"/>
</dbReference>
<dbReference type="PANTHER" id="PTHR45808:SF2">
    <property type="entry name" value="RHO GTPASE-ACTIVATING PROTEIN 68F"/>
    <property type="match status" value="1"/>
</dbReference>